<dbReference type="InterPro" id="IPR028082">
    <property type="entry name" value="Peripla_BP_I"/>
</dbReference>
<reference evidence="5 6" key="1">
    <citation type="submission" date="2021-03" db="EMBL/GenBank/DDBJ databases">
        <title>Whole genome sequence of Metabacillus bambusae BG109.</title>
        <authorList>
            <person name="Jeong J.W."/>
        </authorList>
    </citation>
    <scope>NUCLEOTIDE SEQUENCE [LARGE SCALE GENOMIC DNA]</scope>
    <source>
        <strain evidence="5 6">BG109</strain>
    </source>
</reference>
<evidence type="ECO:0000313" key="6">
    <source>
        <dbReference type="Proteomes" id="UP000663981"/>
    </source>
</evidence>
<comment type="caution">
    <text evidence="5">The sequence shown here is derived from an EMBL/GenBank/DDBJ whole genome shotgun (WGS) entry which is preliminary data.</text>
</comment>
<dbReference type="InterPro" id="IPR025997">
    <property type="entry name" value="SBP_2_dom"/>
</dbReference>
<evidence type="ECO:0000256" key="3">
    <source>
        <dbReference type="ARBA" id="ARBA00022729"/>
    </source>
</evidence>
<organism evidence="5 6">
    <name type="scientific">Metabacillus bambusae</name>
    <dbReference type="NCBI Taxonomy" id="2795218"/>
    <lineage>
        <taxon>Bacteria</taxon>
        <taxon>Bacillati</taxon>
        <taxon>Bacillota</taxon>
        <taxon>Bacilli</taxon>
        <taxon>Bacillales</taxon>
        <taxon>Bacillaceae</taxon>
        <taxon>Metabacillus</taxon>
    </lineage>
</organism>
<name>A0ABS3MY32_9BACI</name>
<dbReference type="PANTHER" id="PTHR46847">
    <property type="entry name" value="D-ALLOSE-BINDING PERIPLASMIC PROTEIN-RELATED"/>
    <property type="match status" value="1"/>
</dbReference>
<dbReference type="Gene3D" id="3.40.50.2300">
    <property type="match status" value="2"/>
</dbReference>
<comment type="subcellular location">
    <subcellularLocation>
        <location evidence="1">Cell envelope</location>
    </subcellularLocation>
</comment>
<dbReference type="EMBL" id="JAGDEL010000002">
    <property type="protein sequence ID" value="MBO1510927.1"/>
    <property type="molecule type" value="Genomic_DNA"/>
</dbReference>
<protein>
    <submittedName>
        <fullName evidence="5">Sugar-binding protein</fullName>
    </submittedName>
</protein>
<dbReference type="PANTHER" id="PTHR46847:SF1">
    <property type="entry name" value="D-ALLOSE-BINDING PERIPLASMIC PROTEIN-RELATED"/>
    <property type="match status" value="1"/>
</dbReference>
<proteinExistence type="inferred from homology"/>
<dbReference type="RefSeq" id="WP_207975537.1">
    <property type="nucleotide sequence ID" value="NZ_JAGDEL010000002.1"/>
</dbReference>
<accession>A0ABS3MY32</accession>
<evidence type="ECO:0000256" key="1">
    <source>
        <dbReference type="ARBA" id="ARBA00004196"/>
    </source>
</evidence>
<gene>
    <name evidence="5" type="ORF">I7822_04365</name>
</gene>
<dbReference type="Pfam" id="PF13407">
    <property type="entry name" value="Peripla_BP_4"/>
    <property type="match status" value="1"/>
</dbReference>
<dbReference type="Proteomes" id="UP000663981">
    <property type="component" value="Unassembled WGS sequence"/>
</dbReference>
<feature type="domain" description="Periplasmic binding protein" evidence="4">
    <location>
        <begin position="54"/>
        <end position="304"/>
    </location>
</feature>
<dbReference type="SUPFAM" id="SSF53822">
    <property type="entry name" value="Periplasmic binding protein-like I"/>
    <property type="match status" value="1"/>
</dbReference>
<evidence type="ECO:0000259" key="4">
    <source>
        <dbReference type="Pfam" id="PF13407"/>
    </source>
</evidence>
<dbReference type="CDD" id="cd06314">
    <property type="entry name" value="PBP1_tmGBP"/>
    <property type="match status" value="1"/>
</dbReference>
<keyword evidence="6" id="KW-1185">Reference proteome</keyword>
<sequence length="326" mass="36124">MRNKYWTVLLIMLSLVFIILLSQFIYTANGLKVSVDKLEEVNNKSTYSKKHLVLIAQEYGNPYWTAIGTGAKDAGEKFDIYVEYRGPIQSNMDEQLKLLEKSIAENVDGILVQSLNNEKFTPLINKAMSKGIPVITIDTDAPSSNRLSYVGTDNYYAGQELGNKVIKETNGKGKVGVIIGDLTAENQKLRLNGLQSVIEKQPNMEIIEVLPSNISRIKAGQQAEKILRNNPEITILVGTSALDAVGMIEATENLNRTDVQIFGFDNVDDTLQAINEKKIAATLAQMPYQIGYKSVSLMNDYIKGIPIPNEAFTDITIIDSTNVNLE</sequence>
<evidence type="ECO:0000313" key="5">
    <source>
        <dbReference type="EMBL" id="MBO1510927.1"/>
    </source>
</evidence>
<keyword evidence="3" id="KW-0732">Signal</keyword>
<evidence type="ECO:0000256" key="2">
    <source>
        <dbReference type="ARBA" id="ARBA00007639"/>
    </source>
</evidence>
<comment type="similarity">
    <text evidence="2">Belongs to the bacterial solute-binding protein 2 family.</text>
</comment>